<evidence type="ECO:0000256" key="3">
    <source>
        <dbReference type="ARBA" id="ARBA00012841"/>
    </source>
</evidence>
<evidence type="ECO:0000256" key="12">
    <source>
        <dbReference type="SAM" id="Coils"/>
    </source>
</evidence>
<dbReference type="InterPro" id="IPR004523">
    <property type="entry name" value="Asp-tRNA_synthase_2"/>
</dbReference>
<feature type="coiled-coil region" evidence="12">
    <location>
        <begin position="74"/>
        <end position="111"/>
    </location>
</feature>
<evidence type="ECO:0000256" key="11">
    <source>
        <dbReference type="ARBA" id="ARBA00047904"/>
    </source>
</evidence>
<gene>
    <name evidence="15" type="ORF">CHYS00102_LOCUS1259</name>
</gene>
<dbReference type="GO" id="GO:0017101">
    <property type="term" value="C:aminoacyl-tRNA synthetase multienzyme complex"/>
    <property type="evidence" value="ECO:0007669"/>
    <property type="project" value="TreeGrafter"/>
</dbReference>
<dbReference type="Gene3D" id="2.40.50.140">
    <property type="entry name" value="Nucleic acid-binding proteins"/>
    <property type="match status" value="1"/>
</dbReference>
<dbReference type="PRINTS" id="PR01042">
    <property type="entry name" value="TRNASYNTHASP"/>
</dbReference>
<evidence type="ECO:0000256" key="13">
    <source>
        <dbReference type="SAM" id="SignalP"/>
    </source>
</evidence>
<proteinExistence type="inferred from homology"/>
<keyword evidence="5" id="KW-0436">Ligase</keyword>
<feature type="domain" description="Aminoacyl-transfer RNA synthetases class-II family profile" evidence="14">
    <location>
        <begin position="326"/>
        <end position="626"/>
    </location>
</feature>
<comment type="catalytic activity">
    <reaction evidence="11">
        <text>tRNA(Asp) + L-aspartate + ATP = L-aspartyl-tRNA(Asp) + AMP + diphosphate</text>
        <dbReference type="Rhea" id="RHEA:19649"/>
        <dbReference type="Rhea" id="RHEA-COMP:9660"/>
        <dbReference type="Rhea" id="RHEA-COMP:9678"/>
        <dbReference type="ChEBI" id="CHEBI:29991"/>
        <dbReference type="ChEBI" id="CHEBI:30616"/>
        <dbReference type="ChEBI" id="CHEBI:33019"/>
        <dbReference type="ChEBI" id="CHEBI:78442"/>
        <dbReference type="ChEBI" id="CHEBI:78516"/>
        <dbReference type="ChEBI" id="CHEBI:456215"/>
        <dbReference type="EC" id="6.1.1.12"/>
    </reaction>
</comment>
<dbReference type="SUPFAM" id="SSF55681">
    <property type="entry name" value="Class II aaRS and biotin synthetases"/>
    <property type="match status" value="1"/>
</dbReference>
<dbReference type="HAMAP" id="MF_02075">
    <property type="entry name" value="Asp_tRNA_synth_type2"/>
    <property type="match status" value="1"/>
</dbReference>
<dbReference type="InterPro" id="IPR006195">
    <property type="entry name" value="aa-tRNA-synth_II"/>
</dbReference>
<dbReference type="NCBIfam" id="NF003483">
    <property type="entry name" value="PRK05159.1"/>
    <property type="match status" value="1"/>
</dbReference>
<dbReference type="Pfam" id="PF00152">
    <property type="entry name" value="tRNA-synt_2"/>
    <property type="match status" value="1"/>
</dbReference>
<dbReference type="NCBIfam" id="TIGR00458">
    <property type="entry name" value="aspS_nondisc"/>
    <property type="match status" value="1"/>
</dbReference>
<sequence>MFPFGPPSLLLLSMLSLSRLAAGRALGRPTFGRPTSVCPTFGRPTSAFVLARPSAVRVAEFRRFSGEAPPPTEKTEEEKAALKAARELRKAEKERKAREKKAKKAARLAAEEAANRIDPVTYLSPACFASLPPYGDYETVASRSSSTGRVFVPVSAIGCAADLPEGADEEGLCGSYGAGDALWVRARLASVRVKGGSAFLVLRTDAADTLQAVYFKTKDAGETGAKMLKYLKSLTAESVVDVYGTLSPADVRSCSVADLELAVERVHCASRAQAQLPFQVEDAARSAADVDASQDTDRPFPRLGQEIRLDHRWMDLRTPAANAILRIQSAVGQLFRESLLDQGFVEIHTPKLIRGESESGAGVFTTDYFGATACLAQSPQIYKQMAVASDLTRVFEVGPVFRAENSNTRRHLCEFTGLDFEMAVGEHYLEALEVAHRMFRHIFEGLESRYARELATIRTQYHSEPLKFTDEPCVLHWPEAMDILEERGFDVGDRLGDLTGAMELALGEVVREKHRTDFFMLDRYPSAIRPFYTMPCPDDPLYSNSYDMFLRGQEICSGAQRCHDVDMLLRILKEKGVEDPEEAGLGPYLDSFRCGVFPHAGAGIGLERVVFLYLGLDNVRKASMFPRDPNRCSP</sequence>
<evidence type="ECO:0000259" key="14">
    <source>
        <dbReference type="PROSITE" id="PS50862"/>
    </source>
</evidence>
<dbReference type="CDD" id="cd00776">
    <property type="entry name" value="AsxRS_core"/>
    <property type="match status" value="1"/>
</dbReference>
<keyword evidence="4" id="KW-0963">Cytoplasm</keyword>
<dbReference type="GO" id="GO:0005829">
    <property type="term" value="C:cytosol"/>
    <property type="evidence" value="ECO:0007669"/>
    <property type="project" value="TreeGrafter"/>
</dbReference>
<dbReference type="EMBL" id="HBFR01001959">
    <property type="protein sequence ID" value="CAD8874096.1"/>
    <property type="molecule type" value="Transcribed_RNA"/>
</dbReference>
<organism evidence="15">
    <name type="scientific">Corethron hystrix</name>
    <dbReference type="NCBI Taxonomy" id="216773"/>
    <lineage>
        <taxon>Eukaryota</taxon>
        <taxon>Sar</taxon>
        <taxon>Stramenopiles</taxon>
        <taxon>Ochrophyta</taxon>
        <taxon>Bacillariophyta</taxon>
        <taxon>Coscinodiscophyceae</taxon>
        <taxon>Corethrophycidae</taxon>
        <taxon>Corethrales</taxon>
        <taxon>Corethraceae</taxon>
        <taxon>Corethron</taxon>
    </lineage>
</organism>
<dbReference type="GO" id="GO:0006422">
    <property type="term" value="P:aspartyl-tRNA aminoacylation"/>
    <property type="evidence" value="ECO:0007669"/>
    <property type="project" value="InterPro"/>
</dbReference>
<evidence type="ECO:0000256" key="4">
    <source>
        <dbReference type="ARBA" id="ARBA00022490"/>
    </source>
</evidence>
<dbReference type="PANTHER" id="PTHR43450:SF1">
    <property type="entry name" value="ASPARTATE--TRNA LIGASE, CYTOPLASMIC"/>
    <property type="match status" value="1"/>
</dbReference>
<keyword evidence="6" id="KW-0547">Nucleotide-binding</keyword>
<feature type="chain" id="PRO_5031259602" description="aspartate--tRNA ligase" evidence="13">
    <location>
        <begin position="24"/>
        <end position="634"/>
    </location>
</feature>
<evidence type="ECO:0000256" key="6">
    <source>
        <dbReference type="ARBA" id="ARBA00022741"/>
    </source>
</evidence>
<dbReference type="Gene3D" id="3.30.930.10">
    <property type="entry name" value="Bira Bifunctional Protein, Domain 2"/>
    <property type="match status" value="1"/>
</dbReference>
<keyword evidence="8" id="KW-0648">Protein biosynthesis</keyword>
<evidence type="ECO:0000256" key="9">
    <source>
        <dbReference type="ARBA" id="ARBA00023146"/>
    </source>
</evidence>
<keyword evidence="12" id="KW-0175">Coiled coil</keyword>
<dbReference type="InterPro" id="IPR045864">
    <property type="entry name" value="aa-tRNA-synth_II/BPL/LPL"/>
</dbReference>
<evidence type="ECO:0000256" key="1">
    <source>
        <dbReference type="ARBA" id="ARBA00004496"/>
    </source>
</evidence>
<evidence type="ECO:0000256" key="2">
    <source>
        <dbReference type="ARBA" id="ARBA00005312"/>
    </source>
</evidence>
<keyword evidence="7" id="KW-0067">ATP-binding</keyword>
<keyword evidence="9" id="KW-0030">Aminoacyl-tRNA synthetase</keyword>
<dbReference type="InterPro" id="IPR004365">
    <property type="entry name" value="NA-bd_OB_tRNA"/>
</dbReference>
<dbReference type="Pfam" id="PF01336">
    <property type="entry name" value="tRNA_anti-codon"/>
    <property type="match status" value="1"/>
</dbReference>
<dbReference type="GO" id="GO:0003723">
    <property type="term" value="F:RNA binding"/>
    <property type="evidence" value="ECO:0007669"/>
    <property type="project" value="TreeGrafter"/>
</dbReference>
<dbReference type="InterPro" id="IPR012340">
    <property type="entry name" value="NA-bd_OB-fold"/>
</dbReference>
<dbReference type="EC" id="6.1.1.12" evidence="3"/>
<dbReference type="SUPFAM" id="SSF50249">
    <property type="entry name" value="Nucleic acid-binding proteins"/>
    <property type="match status" value="1"/>
</dbReference>
<keyword evidence="13" id="KW-0732">Signal</keyword>
<feature type="signal peptide" evidence="13">
    <location>
        <begin position="1"/>
        <end position="23"/>
    </location>
</feature>
<evidence type="ECO:0000256" key="7">
    <source>
        <dbReference type="ARBA" id="ARBA00022840"/>
    </source>
</evidence>
<evidence type="ECO:0000256" key="5">
    <source>
        <dbReference type="ARBA" id="ARBA00022598"/>
    </source>
</evidence>
<evidence type="ECO:0000256" key="10">
    <source>
        <dbReference type="ARBA" id="ARBA00033155"/>
    </source>
</evidence>
<dbReference type="InterPro" id="IPR002312">
    <property type="entry name" value="Asp/Asn-tRNA-synth_IIb"/>
</dbReference>
<dbReference type="PROSITE" id="PS50862">
    <property type="entry name" value="AA_TRNA_LIGASE_II"/>
    <property type="match status" value="1"/>
</dbReference>
<evidence type="ECO:0000256" key="8">
    <source>
        <dbReference type="ARBA" id="ARBA00022917"/>
    </source>
</evidence>
<reference evidence="15" key="1">
    <citation type="submission" date="2021-01" db="EMBL/GenBank/DDBJ databases">
        <authorList>
            <person name="Corre E."/>
            <person name="Pelletier E."/>
            <person name="Niang G."/>
            <person name="Scheremetjew M."/>
            <person name="Finn R."/>
            <person name="Kale V."/>
            <person name="Holt S."/>
            <person name="Cochrane G."/>
            <person name="Meng A."/>
            <person name="Brown T."/>
            <person name="Cohen L."/>
        </authorList>
    </citation>
    <scope>NUCLEOTIDE SEQUENCE</scope>
    <source>
        <strain evidence="15">308</strain>
    </source>
</reference>
<dbReference type="CDD" id="cd04320">
    <property type="entry name" value="AspRS_cyto_N"/>
    <property type="match status" value="1"/>
</dbReference>
<comment type="similarity">
    <text evidence="2">Belongs to the class-II aminoacyl-tRNA synthetase family. Type 2 subfamily.</text>
</comment>
<protein>
    <recommendedName>
        <fullName evidence="3">aspartate--tRNA ligase</fullName>
        <ecNumber evidence="3">6.1.1.12</ecNumber>
    </recommendedName>
    <alternativeName>
        <fullName evidence="10">Aspartyl-tRNA synthetase</fullName>
    </alternativeName>
</protein>
<comment type="subcellular location">
    <subcellularLocation>
        <location evidence="1">Cytoplasm</location>
    </subcellularLocation>
</comment>
<evidence type="ECO:0000313" key="15">
    <source>
        <dbReference type="EMBL" id="CAD8874096.1"/>
    </source>
</evidence>
<dbReference type="AlphaFoldDB" id="A0A7S1B3S7"/>
<accession>A0A7S1B3S7</accession>
<dbReference type="PANTHER" id="PTHR43450">
    <property type="entry name" value="ASPARTYL-TRNA SYNTHETASE"/>
    <property type="match status" value="1"/>
</dbReference>
<dbReference type="GO" id="GO:0004815">
    <property type="term" value="F:aspartate-tRNA ligase activity"/>
    <property type="evidence" value="ECO:0007669"/>
    <property type="project" value="UniProtKB-EC"/>
</dbReference>
<dbReference type="InterPro" id="IPR004364">
    <property type="entry name" value="Aa-tRNA-synt_II"/>
</dbReference>
<name>A0A7S1B3S7_9STRA</name>
<dbReference type="GO" id="GO:0005524">
    <property type="term" value="F:ATP binding"/>
    <property type="evidence" value="ECO:0007669"/>
    <property type="project" value="UniProtKB-KW"/>
</dbReference>
<dbReference type="FunFam" id="3.30.930.10:FF:000038">
    <property type="entry name" value="Aspartate--tRNA ligase"/>
    <property type="match status" value="1"/>
</dbReference>